<dbReference type="InterPro" id="IPR019734">
    <property type="entry name" value="TPR_rpt"/>
</dbReference>
<comment type="caution">
    <text evidence="10">The sequence shown here is derived from an EMBL/GenBank/DDBJ whole genome shotgun (WGS) entry which is preliminary data.</text>
</comment>
<evidence type="ECO:0000256" key="8">
    <source>
        <dbReference type="SAM" id="SignalP"/>
    </source>
</evidence>
<dbReference type="GO" id="GO:0005524">
    <property type="term" value="F:ATP binding"/>
    <property type="evidence" value="ECO:0007669"/>
    <property type="project" value="UniProtKB-KW"/>
</dbReference>
<dbReference type="PANTHER" id="PTHR24421:SF10">
    <property type="entry name" value="NITRATE_NITRITE SENSOR PROTEIN NARQ"/>
    <property type="match status" value="1"/>
</dbReference>
<keyword evidence="6" id="KW-0175">Coiled coil</keyword>
<reference evidence="10 11" key="1">
    <citation type="submission" date="2024-06" db="EMBL/GenBank/DDBJ databases">
        <title>Flavobacterium spp. isolated from glacier.</title>
        <authorList>
            <person name="Han D."/>
        </authorList>
    </citation>
    <scope>NUCLEOTIDE SEQUENCE [LARGE SCALE GENOMIC DNA]</scope>
    <source>
        <strain evidence="10 11">ZS1P70</strain>
    </source>
</reference>
<dbReference type="EMBL" id="JBHZPY010000005">
    <property type="protein sequence ID" value="MFE3871102.1"/>
    <property type="molecule type" value="Genomic_DNA"/>
</dbReference>
<feature type="domain" description="Histidine kinase" evidence="9">
    <location>
        <begin position="478"/>
        <end position="564"/>
    </location>
</feature>
<comment type="catalytic activity">
    <reaction evidence="1">
        <text>ATP + protein L-histidine = ADP + protein N-phospho-L-histidine.</text>
        <dbReference type="EC" id="2.7.13.3"/>
    </reaction>
</comment>
<dbReference type="RefSeq" id="WP_379851479.1">
    <property type="nucleotide sequence ID" value="NZ_JBHZPY010000005.1"/>
</dbReference>
<evidence type="ECO:0000256" key="1">
    <source>
        <dbReference type="ARBA" id="ARBA00000085"/>
    </source>
</evidence>
<keyword evidence="10" id="KW-0547">Nucleotide-binding</keyword>
<dbReference type="SUPFAM" id="SSF55874">
    <property type="entry name" value="ATPase domain of HSP90 chaperone/DNA topoisomerase II/histidine kinase"/>
    <property type="match status" value="1"/>
</dbReference>
<dbReference type="Proteomes" id="UP001600107">
    <property type="component" value="Unassembled WGS sequence"/>
</dbReference>
<keyword evidence="7" id="KW-1133">Transmembrane helix</keyword>
<dbReference type="SUPFAM" id="SSF48452">
    <property type="entry name" value="TPR-like"/>
    <property type="match status" value="2"/>
</dbReference>
<dbReference type="InterPro" id="IPR050482">
    <property type="entry name" value="Sensor_HK_TwoCompSys"/>
</dbReference>
<dbReference type="CDD" id="cd16917">
    <property type="entry name" value="HATPase_UhpB-NarQ-NarX-like"/>
    <property type="match status" value="1"/>
</dbReference>
<evidence type="ECO:0000256" key="5">
    <source>
        <dbReference type="ARBA" id="ARBA00023012"/>
    </source>
</evidence>
<dbReference type="InterPro" id="IPR005467">
    <property type="entry name" value="His_kinase_dom"/>
</dbReference>
<dbReference type="InterPro" id="IPR011990">
    <property type="entry name" value="TPR-like_helical_dom_sf"/>
</dbReference>
<evidence type="ECO:0000256" key="6">
    <source>
        <dbReference type="SAM" id="Coils"/>
    </source>
</evidence>
<accession>A0ABW6I4A0</accession>
<keyword evidence="7" id="KW-0472">Membrane</keyword>
<keyword evidence="5" id="KW-0902">Two-component regulatory system</keyword>
<keyword evidence="8" id="KW-0732">Signal</keyword>
<protein>
    <recommendedName>
        <fullName evidence="2">histidine kinase</fullName>
        <ecNumber evidence="2">2.7.13.3</ecNumber>
    </recommendedName>
</protein>
<dbReference type="PROSITE" id="PS50109">
    <property type="entry name" value="HIS_KIN"/>
    <property type="match status" value="1"/>
</dbReference>
<feature type="signal peptide" evidence="8">
    <location>
        <begin position="1"/>
        <end position="24"/>
    </location>
</feature>
<evidence type="ECO:0000256" key="4">
    <source>
        <dbReference type="ARBA" id="ARBA00022777"/>
    </source>
</evidence>
<dbReference type="SMART" id="SM00387">
    <property type="entry name" value="HATPase_c"/>
    <property type="match status" value="1"/>
</dbReference>
<dbReference type="InterPro" id="IPR036890">
    <property type="entry name" value="HATPase_C_sf"/>
</dbReference>
<keyword evidence="11" id="KW-1185">Reference proteome</keyword>
<sequence length="564" mass="65557">MPQQNRIIFSFLLLLNLFSTCIEAKEKIPSKEKITFLAKEACQYMKEDKFEKSLVKSRIALHYAIAIKDDNLIATIYNTIGANFDEMSEFDKAFFYYNKGLVYANKTKNYQLRNWLYNNLGNIYCFDKKQYEKGIFYYKKALEYSTKIKDSSQIVFTKLNITWAYFDIGRFDNGYPYLQFINKHHKKYGDESTIVALNMLNGMYYGHKMEREKANLFFKNAIRLGNKGQEKSDLSFSHLEYSKFLLKNGQYQQAYENLATYNTISAELNNEEKLKKVNVAGINLELDQYKREIDNIEAKYQTSQQVLIERQYKNKQISVIIIASLILIIILFYFFFQNTRLKQNNKLKDIQSKIQENIINASINGQETERKKIASFLHDNISALLSSAGLHLTVFTSQNQTPAQEIVKTKVLLKEAHDKVRDLSHELMPTLLARFGLFYALEDLCEKNSNSAIDFIYTSTLPTKIRYNEDFEMKMYFIVSELLNNITKHSQAKKGTVTIREHNESIHIHIHDNGKGFDTDKFEIIEGFGLNQTRSRINNLQGNLTINSKLNSGTSISILVPVVH</sequence>
<evidence type="ECO:0000313" key="11">
    <source>
        <dbReference type="Proteomes" id="UP001600107"/>
    </source>
</evidence>
<name>A0ABW6I4A0_9FLAO</name>
<feature type="transmembrane region" description="Helical" evidence="7">
    <location>
        <begin position="317"/>
        <end position="336"/>
    </location>
</feature>
<dbReference type="Gene3D" id="1.25.40.10">
    <property type="entry name" value="Tetratricopeptide repeat domain"/>
    <property type="match status" value="1"/>
</dbReference>
<evidence type="ECO:0000313" key="10">
    <source>
        <dbReference type="EMBL" id="MFE3871102.1"/>
    </source>
</evidence>
<dbReference type="Gene3D" id="3.30.565.10">
    <property type="entry name" value="Histidine kinase-like ATPase, C-terminal domain"/>
    <property type="match status" value="1"/>
</dbReference>
<organism evidence="10 11">
    <name type="scientific">Flavobacterium zhoui</name>
    <dbReference type="NCBI Taxonomy" id="3230414"/>
    <lineage>
        <taxon>Bacteria</taxon>
        <taxon>Pseudomonadati</taxon>
        <taxon>Bacteroidota</taxon>
        <taxon>Flavobacteriia</taxon>
        <taxon>Flavobacteriales</taxon>
        <taxon>Flavobacteriaceae</taxon>
        <taxon>Flavobacterium</taxon>
    </lineage>
</organism>
<dbReference type="SMART" id="SM00028">
    <property type="entry name" value="TPR"/>
    <property type="match status" value="2"/>
</dbReference>
<evidence type="ECO:0000256" key="7">
    <source>
        <dbReference type="SAM" id="Phobius"/>
    </source>
</evidence>
<keyword evidence="3" id="KW-0808">Transferase</keyword>
<evidence type="ECO:0000256" key="2">
    <source>
        <dbReference type="ARBA" id="ARBA00012438"/>
    </source>
</evidence>
<evidence type="ECO:0000259" key="9">
    <source>
        <dbReference type="PROSITE" id="PS50109"/>
    </source>
</evidence>
<feature type="coiled-coil region" evidence="6">
    <location>
        <begin position="279"/>
        <end position="306"/>
    </location>
</feature>
<dbReference type="PANTHER" id="PTHR24421">
    <property type="entry name" value="NITRATE/NITRITE SENSOR PROTEIN NARX-RELATED"/>
    <property type="match status" value="1"/>
</dbReference>
<evidence type="ECO:0000256" key="3">
    <source>
        <dbReference type="ARBA" id="ARBA00022679"/>
    </source>
</evidence>
<dbReference type="InterPro" id="IPR003594">
    <property type="entry name" value="HATPase_dom"/>
</dbReference>
<dbReference type="Pfam" id="PF02518">
    <property type="entry name" value="HATPase_c"/>
    <property type="match status" value="1"/>
</dbReference>
<gene>
    <name evidence="10" type="ORF">ACFX5F_07685</name>
</gene>
<proteinExistence type="predicted"/>
<dbReference type="EC" id="2.7.13.3" evidence="2"/>
<keyword evidence="7" id="KW-0812">Transmembrane</keyword>
<keyword evidence="10" id="KW-0067">ATP-binding</keyword>
<keyword evidence="4" id="KW-0418">Kinase</keyword>
<feature type="chain" id="PRO_5047109685" description="histidine kinase" evidence="8">
    <location>
        <begin position="25"/>
        <end position="564"/>
    </location>
</feature>